<dbReference type="Gene3D" id="3.30.70.330">
    <property type="match status" value="1"/>
</dbReference>
<dbReference type="GO" id="GO:0005829">
    <property type="term" value="C:cytosol"/>
    <property type="evidence" value="ECO:0007669"/>
    <property type="project" value="TreeGrafter"/>
</dbReference>
<dbReference type="InterPro" id="IPR036612">
    <property type="entry name" value="KH_dom_type_1_sf"/>
</dbReference>
<dbReference type="CDD" id="cd00590">
    <property type="entry name" value="RRM_SF"/>
    <property type="match status" value="1"/>
</dbReference>
<dbReference type="InterPro" id="IPR003029">
    <property type="entry name" value="S1_domain"/>
</dbReference>
<comment type="caution">
    <text evidence="10">The sequence shown here is derived from an EMBL/GenBank/DDBJ whole genome shotgun (WGS) entry which is preliminary data.</text>
</comment>
<evidence type="ECO:0000256" key="5">
    <source>
        <dbReference type="ARBA" id="ARBA00022884"/>
    </source>
</evidence>
<dbReference type="Pfam" id="PF12066">
    <property type="entry name" value="SERRATE_Ars2_N"/>
    <property type="match status" value="1"/>
</dbReference>
<evidence type="ECO:0000313" key="11">
    <source>
        <dbReference type="Proteomes" id="UP001291623"/>
    </source>
</evidence>
<dbReference type="SUPFAM" id="SSF55666">
    <property type="entry name" value="Ribonuclease PH domain 2-like"/>
    <property type="match status" value="2"/>
</dbReference>
<dbReference type="Pfam" id="PF03725">
    <property type="entry name" value="RNase_PH_C"/>
    <property type="match status" value="1"/>
</dbReference>
<dbReference type="EMBL" id="JAVYJV010000049">
    <property type="protein sequence ID" value="KAK4337184.1"/>
    <property type="molecule type" value="Genomic_DNA"/>
</dbReference>
<organism evidence="10 11">
    <name type="scientific">Anisodus tanguticus</name>
    <dbReference type="NCBI Taxonomy" id="243964"/>
    <lineage>
        <taxon>Eukaryota</taxon>
        <taxon>Viridiplantae</taxon>
        <taxon>Streptophyta</taxon>
        <taxon>Embryophyta</taxon>
        <taxon>Tracheophyta</taxon>
        <taxon>Spermatophyta</taxon>
        <taxon>Magnoliopsida</taxon>
        <taxon>eudicotyledons</taxon>
        <taxon>Gunneridae</taxon>
        <taxon>Pentapetalae</taxon>
        <taxon>asterids</taxon>
        <taxon>lamiids</taxon>
        <taxon>Solanales</taxon>
        <taxon>Solanaceae</taxon>
        <taxon>Solanoideae</taxon>
        <taxon>Hyoscyameae</taxon>
        <taxon>Anisodus</taxon>
    </lineage>
</organism>
<dbReference type="PANTHER" id="PTHR11252:SF0">
    <property type="entry name" value="POLYRIBONUCLEOTIDE NUCLEOTIDYLTRANSFERASE 1, MITOCHONDRIAL"/>
    <property type="match status" value="1"/>
</dbReference>
<feature type="domain" description="S1 motif" evidence="9">
    <location>
        <begin position="662"/>
        <end position="732"/>
    </location>
</feature>
<proteinExistence type="inferred from homology"/>
<dbReference type="InterPro" id="IPR001247">
    <property type="entry name" value="ExoRNase_PH_dom1"/>
</dbReference>
<dbReference type="InterPro" id="IPR015847">
    <property type="entry name" value="ExoRNase_PH_dom2"/>
</dbReference>
<dbReference type="InterPro" id="IPR035979">
    <property type="entry name" value="RBD_domain_sf"/>
</dbReference>
<evidence type="ECO:0000259" key="9">
    <source>
        <dbReference type="PROSITE" id="PS50126"/>
    </source>
</evidence>
<dbReference type="Pfam" id="PF00076">
    <property type="entry name" value="RRM_1"/>
    <property type="match status" value="1"/>
</dbReference>
<dbReference type="PROSITE" id="PS50084">
    <property type="entry name" value="KH_TYPE_1"/>
    <property type="match status" value="1"/>
</dbReference>
<keyword evidence="5 6" id="KW-0694">RNA-binding</keyword>
<dbReference type="InterPro" id="IPR021933">
    <property type="entry name" value="SERRATE/Ars2_N"/>
</dbReference>
<dbReference type="SUPFAM" id="SSF54928">
    <property type="entry name" value="RNA-binding domain, RBD"/>
    <property type="match status" value="1"/>
</dbReference>
<dbReference type="Pfam" id="PF04959">
    <property type="entry name" value="ARS2"/>
    <property type="match status" value="1"/>
</dbReference>
<dbReference type="Proteomes" id="UP001291623">
    <property type="component" value="Unassembled WGS sequence"/>
</dbReference>
<name>A0AAE1QNU7_9SOLA</name>
<dbReference type="CDD" id="cd09033">
    <property type="entry name" value="KH-I_PNPT1"/>
    <property type="match status" value="1"/>
</dbReference>
<feature type="region of interest" description="Disordered" evidence="7">
    <location>
        <begin position="720"/>
        <end position="836"/>
    </location>
</feature>
<sequence>MSKVQWDHILNSYDDNENKEIIYAEQDSNNYTIEENINQDDSSAFATMQSVLSASYEGFGVAMGSLIAVAAVSKDKISTTGFMPLTVDYREKASAGGRIPTNHLRRDLMPNEKEILTSRIIDRSVRNSFPNGYLCETQLFCNVLSIDAINDPDIAATNAASTALSLSNIPWDGPVGTIRISYLNGQYITNPTKKETVNSDFNIVCTSNKEGKITMLEGFGNKPVEFEIILHMIDLAIKENLLIIEKITELTNLFSINKRTVSKYLTPTNQQKEDAFLISNSKLREIFSNHTLNKTNRDKLINEIRIEAIEKLKEHYPEEESFIFNEAFIQCFKRSYAEYVFESGLRCDGRNEYQFRPLYSEVNLFKPLHGSALFQRGLTQVLGTLTFDSPDSALKLNNSGFPDEVKEKNFMLHYEFPPFATNDTGRLGFVGRREIGHGSLAEKGLKPIVPDDLPFVIRLTCEVLESNGSSSMASVCAGSLSLMDAGLQIDEHVAGVAIGLIKNEQKEFKILTDILGLEDYFGEMDLKIAGTKKGFTAMQLDSKLKEGINFAILRESFERASSSLEELIDHMGNTISKPNLNKNNLPVTNKIEIPQYKKGAFLGFNGFNLKKLKAQIGVTITQDNENVNAYNIFAPNQDAMDEAKEFIDDILIKEKELDLEFGAIYTAKILEIKENGVIIKIEGQPPLFLHNKHLDKKKIKHASSLGLEIGSSIQVKYFGRDPANGEMADSDDDHGDRHSRDKFKRERNDYQYNKRSNDWNTDSGNSNWQGNDRYQNRNNSGRDSFGRDQKPNGNFNQRRYNNNDMSPPQKRFRNTRDWEDRGPGFGSERIYNRNNLNNSYDNSIENSKFRLKYHPEESIKRKKQLRNYLISRRECFIDLLKKGKINSISLDVDKTDEIIKLLDTFIIKLEGGDDEDIKALDELPKEEKSKEPELDLFRVDVDDKLSNESNTKADNMDCSNDENNFSNQQDNEKVDNNLNSTNNEDKENEEEEEEPKKKRAMLHKTSSIFLRNLPANITKEEIDSMFIKYPEFLRSAISEPLIDKKFLRKAWVSFERNFDVRKIYLNLSGVKIRNVEIGAIINKDLTRRVRLVSGIASHKNCVLADIRHAAKIVAMLDHQKKVWEKEEDEEEPSLISKPLKLFGVESKNPLLRNITEFLIEEASAEEEELLGAELSQIDGGDQALERNENSIIVLDRLIYYLRFVHSFDYYNACEYPNEDEMPNKIGLIHVRGLPPSLKVSQKDVDDYIKAFENKIAQFIQPTVEITNEELSKLGLRNEEAEVEKFIQENIQEIGNGKWLCPLSGKKFKGPDFVRKHLLNKHEERLEEIKQEAKYFNNYVRDVKRPQLPEHPANKPVLPTNRTDNINSGSENQPVLGFQMRANSRVVAQPNQAAIRKVFDRPNLEFEKKNDHKVYLLLLIAHMERV</sequence>
<accession>A0AAE1QNU7</accession>
<keyword evidence="4" id="KW-0548">Nucleotidyltransferase</keyword>
<feature type="compositionally biased region" description="Basic and acidic residues" evidence="7">
    <location>
        <begin position="734"/>
        <end position="749"/>
    </location>
</feature>
<feature type="region of interest" description="Disordered" evidence="7">
    <location>
        <begin position="1345"/>
        <end position="1367"/>
    </location>
</feature>
<feature type="compositionally biased region" description="Low complexity" evidence="7">
    <location>
        <begin position="792"/>
        <end position="803"/>
    </location>
</feature>
<dbReference type="SUPFAM" id="SSF54791">
    <property type="entry name" value="Eukaryotic type KH-domain (KH-domain type I)"/>
    <property type="match status" value="1"/>
</dbReference>
<dbReference type="GO" id="GO:0004654">
    <property type="term" value="F:polyribonucleotide nucleotidyltransferase activity"/>
    <property type="evidence" value="ECO:0007669"/>
    <property type="project" value="UniProtKB-EC"/>
</dbReference>
<evidence type="ECO:0000256" key="3">
    <source>
        <dbReference type="ARBA" id="ARBA00022679"/>
    </source>
</evidence>
<dbReference type="EC" id="2.7.7.8" evidence="2"/>
<dbReference type="InterPro" id="IPR012162">
    <property type="entry name" value="PNPase"/>
</dbReference>
<reference evidence="10" key="1">
    <citation type="submission" date="2023-12" db="EMBL/GenBank/DDBJ databases">
        <title>Genome assembly of Anisodus tanguticus.</title>
        <authorList>
            <person name="Wang Y.-J."/>
        </authorList>
    </citation>
    <scope>NUCLEOTIDE SEQUENCE</scope>
    <source>
        <strain evidence="10">KB-2021</strain>
        <tissue evidence="10">Leaf</tissue>
    </source>
</reference>
<feature type="compositionally biased region" description="Polar residues" evidence="7">
    <location>
        <begin position="947"/>
        <end position="969"/>
    </location>
</feature>
<evidence type="ECO:0000259" key="8">
    <source>
        <dbReference type="PROSITE" id="PS50102"/>
    </source>
</evidence>
<gene>
    <name evidence="10" type="ORF">RND71_044010</name>
</gene>
<dbReference type="PROSITE" id="PS50102">
    <property type="entry name" value="RRM"/>
    <property type="match status" value="1"/>
</dbReference>
<dbReference type="GO" id="GO:0000175">
    <property type="term" value="F:3'-5'-RNA exonuclease activity"/>
    <property type="evidence" value="ECO:0007669"/>
    <property type="project" value="TreeGrafter"/>
</dbReference>
<feature type="domain" description="RRM" evidence="8">
    <location>
        <begin position="1006"/>
        <end position="1077"/>
    </location>
</feature>
<dbReference type="SUPFAM" id="SSF54211">
    <property type="entry name" value="Ribosomal protein S5 domain 2-like"/>
    <property type="match status" value="2"/>
</dbReference>
<evidence type="ECO:0000256" key="4">
    <source>
        <dbReference type="ARBA" id="ARBA00022695"/>
    </source>
</evidence>
<dbReference type="GO" id="GO:0000958">
    <property type="term" value="P:mitochondrial mRNA catabolic process"/>
    <property type="evidence" value="ECO:0007669"/>
    <property type="project" value="TreeGrafter"/>
</dbReference>
<dbReference type="GO" id="GO:0003723">
    <property type="term" value="F:RNA binding"/>
    <property type="evidence" value="ECO:0007669"/>
    <property type="project" value="UniProtKB-UniRule"/>
</dbReference>
<dbReference type="InterPro" id="IPR027408">
    <property type="entry name" value="PNPase/RNase_PH_dom_sf"/>
</dbReference>
<dbReference type="Gene3D" id="3.30.230.70">
    <property type="entry name" value="GHMP Kinase, N-terminal domain"/>
    <property type="match status" value="2"/>
</dbReference>
<dbReference type="InterPro" id="IPR000504">
    <property type="entry name" value="RRM_dom"/>
</dbReference>
<dbReference type="GO" id="GO:0000965">
    <property type="term" value="P:mitochondrial RNA 3'-end processing"/>
    <property type="evidence" value="ECO:0007669"/>
    <property type="project" value="TreeGrafter"/>
</dbReference>
<dbReference type="InterPro" id="IPR020568">
    <property type="entry name" value="Ribosomal_Su5_D2-typ_SF"/>
</dbReference>
<dbReference type="InterPro" id="IPR036345">
    <property type="entry name" value="ExoRNase_PH_dom2_sf"/>
</dbReference>
<evidence type="ECO:0000256" key="2">
    <source>
        <dbReference type="ARBA" id="ARBA00012416"/>
    </source>
</evidence>
<evidence type="ECO:0000256" key="7">
    <source>
        <dbReference type="SAM" id="MobiDB-lite"/>
    </source>
</evidence>
<keyword evidence="3" id="KW-0808">Transferase</keyword>
<dbReference type="NCBIfam" id="NF008805">
    <property type="entry name" value="PRK11824.1"/>
    <property type="match status" value="1"/>
</dbReference>
<dbReference type="PROSITE" id="PS50126">
    <property type="entry name" value="S1"/>
    <property type="match status" value="1"/>
</dbReference>
<evidence type="ECO:0000313" key="10">
    <source>
        <dbReference type="EMBL" id="KAK4337184.1"/>
    </source>
</evidence>
<dbReference type="Gene3D" id="3.30.1370.10">
    <property type="entry name" value="K Homology domain, type 1"/>
    <property type="match status" value="1"/>
</dbReference>
<dbReference type="InterPro" id="IPR012677">
    <property type="entry name" value="Nucleotide-bd_a/b_plait_sf"/>
</dbReference>
<feature type="compositionally biased region" description="Polar residues" evidence="7">
    <location>
        <begin position="750"/>
        <end position="782"/>
    </location>
</feature>
<dbReference type="CDD" id="cd11364">
    <property type="entry name" value="RNase_PH_PNPase_2"/>
    <property type="match status" value="1"/>
</dbReference>
<dbReference type="Pfam" id="PF01138">
    <property type="entry name" value="RNase_PH"/>
    <property type="match status" value="2"/>
</dbReference>
<dbReference type="NCBIfam" id="TIGR03591">
    <property type="entry name" value="polynuc_phos"/>
    <property type="match status" value="1"/>
</dbReference>
<dbReference type="PANTHER" id="PTHR11252">
    <property type="entry name" value="POLYRIBONUCLEOTIDE NUCLEOTIDYLTRANSFERASE"/>
    <property type="match status" value="1"/>
</dbReference>
<feature type="region of interest" description="Disordered" evidence="7">
    <location>
        <begin position="947"/>
        <end position="1000"/>
    </location>
</feature>
<keyword evidence="11" id="KW-1185">Reference proteome</keyword>
<protein>
    <recommendedName>
        <fullName evidence="2">polyribonucleotide nucleotidyltransferase</fullName>
        <ecNumber evidence="2">2.7.7.8</ecNumber>
    </recommendedName>
</protein>
<evidence type="ECO:0000256" key="6">
    <source>
        <dbReference type="PROSITE-ProRule" id="PRU00176"/>
    </source>
</evidence>
<evidence type="ECO:0000256" key="1">
    <source>
        <dbReference type="ARBA" id="ARBA00007404"/>
    </source>
</evidence>
<dbReference type="GO" id="GO:0005739">
    <property type="term" value="C:mitochondrion"/>
    <property type="evidence" value="ECO:0007669"/>
    <property type="project" value="TreeGrafter"/>
</dbReference>
<dbReference type="InterPro" id="IPR007042">
    <property type="entry name" value="SERRATE/Ars2_C"/>
</dbReference>
<comment type="similarity">
    <text evidence="1">Belongs to the polyribonucleotide nucleotidyltransferase family.</text>
</comment>